<dbReference type="GO" id="GO:0005509">
    <property type="term" value="F:calcium ion binding"/>
    <property type="evidence" value="ECO:0007669"/>
    <property type="project" value="InterPro"/>
</dbReference>
<dbReference type="InterPro" id="IPR054585">
    <property type="entry name" value="NDH2-like_C"/>
</dbReference>
<dbReference type="SUPFAM" id="SSF51905">
    <property type="entry name" value="FAD/NAD(P)-binding domain"/>
    <property type="match status" value="2"/>
</dbReference>
<evidence type="ECO:0000256" key="2">
    <source>
        <dbReference type="ARBA" id="ARBA00004570"/>
    </source>
</evidence>
<dbReference type="Pfam" id="PF22366">
    <property type="entry name" value="NDH2_C"/>
    <property type="match status" value="1"/>
</dbReference>
<evidence type="ECO:0000313" key="22">
    <source>
        <dbReference type="EMBL" id="RAR13969.1"/>
    </source>
</evidence>
<comment type="function">
    <text evidence="18">Involved in mitochondrial fission. Acts as an adapter protein required to form mitochondrial fission complexes. Formation of these complexes is required to promote constriction and fission of the mitochondrial compartment at a late step in mitochondrial division.</text>
</comment>
<keyword evidence="8" id="KW-0274">FAD</keyword>
<protein>
    <recommendedName>
        <fullName evidence="17">Mitochondrial division protein 1</fullName>
    </recommendedName>
</protein>
<keyword evidence="4 19" id="KW-0853">WD repeat</keyword>
<dbReference type="CDD" id="cd00200">
    <property type="entry name" value="WD40"/>
    <property type="match status" value="1"/>
</dbReference>
<dbReference type="InterPro" id="IPR015943">
    <property type="entry name" value="WD40/YVTN_repeat-like_dom_sf"/>
</dbReference>
<dbReference type="Gene3D" id="3.50.50.100">
    <property type="match status" value="2"/>
</dbReference>
<keyword evidence="7" id="KW-1000">Mitochondrion outer membrane</keyword>
<reference evidence="23" key="1">
    <citation type="submission" date="2018-05" db="EMBL/GenBank/DDBJ databases">
        <title>Draft genome sequence of Stemphylium lycopersici strain CIDEFI 213.</title>
        <authorList>
            <person name="Medina R."/>
            <person name="Franco M.E.E."/>
            <person name="Lucentini C.G."/>
            <person name="Saparrat M.C.N."/>
            <person name="Balatti P.A."/>
        </authorList>
    </citation>
    <scope>NUCLEOTIDE SEQUENCE [LARGE SCALE GENOMIC DNA]</scope>
    <source>
        <strain evidence="23">CIDEFI 213</strain>
    </source>
</reference>
<keyword evidence="13" id="KW-0175">Coiled coil</keyword>
<evidence type="ECO:0000256" key="3">
    <source>
        <dbReference type="ARBA" id="ARBA00005272"/>
    </source>
</evidence>
<name>A0A364N9I7_STELY</name>
<dbReference type="PRINTS" id="PR00320">
    <property type="entry name" value="GPROTEINBRPT"/>
</dbReference>
<dbReference type="PROSITE" id="PS00678">
    <property type="entry name" value="WD_REPEATS_1"/>
    <property type="match status" value="3"/>
</dbReference>
<evidence type="ECO:0000256" key="18">
    <source>
        <dbReference type="ARBA" id="ARBA00043913"/>
    </source>
</evidence>
<comment type="subcellular location">
    <subcellularLocation>
        <location evidence="1">Mitochondrion inner membrane</location>
        <topology evidence="1">Peripheral membrane protein</topology>
        <orientation evidence="1">Intermembrane side</orientation>
    </subcellularLocation>
    <subcellularLocation>
        <location evidence="2">Mitochondrion outer membrane</location>
        <topology evidence="2">Peripheral membrane protein</topology>
        <orientation evidence="2">Cytoplasmic side</orientation>
    </subcellularLocation>
</comment>
<evidence type="ECO:0000256" key="16">
    <source>
        <dbReference type="ARBA" id="ARBA00038415"/>
    </source>
</evidence>
<sequence>MDHQAAGDPQTRHLQAFGKKVTATAGSLIGAEGVTQHYQNAIGELHRELRRPLMQRSVFSFAQTTPREIVRSRISVPEIQQRALSYIPNDLLSNIPEDSSEFSLFQGFEASLPDKPDSNPRKNGRHNARGQRLIGGGVEEEDPNVPPSMRKLRSQRNSMGHRLEMMGVRKHMCVAEIHEIDNKIANLNTMRKMVLDRLAGLELEEGELEQDLLTVDNQIEDLQEELDDEAALAPRTAGSQTSEEQSEGKSDFMSESIYQKIPSSPKTKGKAKRLSKRMSMPVLHEHLQSGSKIKELPAHMESITAMDFDAPWGMMVTAALDDTVRVWDLSAGRCIGQLEGHLSSVRCLQVEDNIVATGSMDASIRLWDLSRAEYAPMDNRINKQDSESEDGLAFENSEDAPPAPPATSMQDCPMFSLESHVDEVTALHFRGDTLVSGSSDKTLRQWDLVKGRCVQTLDVLWAAAQATAANTTNSAWKQTGRTTDAAADFVGAIQVFDAALACGTADGMVRLWDLRSGQVHRSLVGHTGPVTALQFDDVHLVTGSADRSIRIWDLRTGAIADAYAYDHPVTSMMFDSRRIVTAAGEDVVKVYDKTDGRHWNCGPGADENDTTKYATIEHVRIKDGYLVEGRKDGTVGAASISRGYYATSRASMLCRRLPRAPISQSRASSTTGSLSSATRRVALQASPLSKQYPASTAIRSASSKPLPAPRSRLGRFAYRTATTLGSFVLVSGVLVVAFFVYDAYTYNEDPIAEDLPVSELALNPPRGGPKNLPIANHFVDDDESPENKELKHKPKLVILGTGWGSVALLKQLNEDDYHVTVISPSNTFLFTPMLPSATVGTLELRSLVEPVRRIVRRVRGHFLKAKAEDVEFSEKLIECSAVDAKGEEQRFYVPYDKLVIGVGSVSNSHGVKGLEHCHFLKDISDARIIRNQVVKNLEGACLPTTTDEERRRLLSFVVCGGGPTGVEFAAELFDMLNEDLCKLYPRLLRNEISVHVIQSRSHILNTYEEALSQYAEQRFAHDSVDILTNSRVKEVQSDKILFSQKDENGKVVTKEIPMGFCLWSTGVAQTDFCKRLAAKLDGQNNKHALETDTHLRLNGSPLGDVYAIGDCATVQNNVSDHIVNFLRTTAWEKGKDPEKLQISYTDWRGIAKRVKQRFPQAANHLRRLDKLFEQYDKDKSGTLDFGELRELLFQIDSKLTSLPATAQRANQQGEYLGRKFNKIAQAAPGMAMNNVDYGDLDDAVYKAFEYKHLGSLAYIGNAAIFDYNGYGISGGLLAVYLWRGVYFAQSVSLRTRCLLAMDWTKRALFGRDLMNF</sequence>
<dbReference type="InterPro" id="IPR023753">
    <property type="entry name" value="FAD/NAD-binding_dom"/>
</dbReference>
<evidence type="ECO:0000256" key="5">
    <source>
        <dbReference type="ARBA" id="ARBA00022630"/>
    </source>
</evidence>
<feature type="repeat" description="WD" evidence="19">
    <location>
        <begin position="296"/>
        <end position="337"/>
    </location>
</feature>
<feature type="repeat" description="WD" evidence="19">
    <location>
        <begin position="417"/>
        <end position="456"/>
    </location>
</feature>
<dbReference type="STRING" id="183478.A0A364N9I7"/>
<dbReference type="PROSITE" id="PS00018">
    <property type="entry name" value="EF_HAND_1"/>
    <property type="match status" value="1"/>
</dbReference>
<evidence type="ECO:0000256" key="11">
    <source>
        <dbReference type="ARBA" id="ARBA00023002"/>
    </source>
</evidence>
<dbReference type="PROSITE" id="PS50294">
    <property type="entry name" value="WD_REPEATS_REGION"/>
    <property type="match status" value="4"/>
</dbReference>
<evidence type="ECO:0000256" key="15">
    <source>
        <dbReference type="ARBA" id="ARBA00023136"/>
    </source>
</evidence>
<dbReference type="OrthoDB" id="5376590at2759"/>
<proteinExistence type="inferred from homology"/>
<feature type="region of interest" description="Disordered" evidence="20">
    <location>
        <begin position="231"/>
        <end position="271"/>
    </location>
</feature>
<evidence type="ECO:0000256" key="13">
    <source>
        <dbReference type="ARBA" id="ARBA00023054"/>
    </source>
</evidence>
<dbReference type="InterPro" id="IPR036322">
    <property type="entry name" value="WD40_repeat_dom_sf"/>
</dbReference>
<keyword evidence="9" id="KW-0106">Calcium</keyword>
<dbReference type="PANTHER" id="PTHR43706">
    <property type="entry name" value="NADH DEHYDROGENASE"/>
    <property type="match status" value="1"/>
</dbReference>
<accession>A0A364N9I7</accession>
<evidence type="ECO:0000256" key="1">
    <source>
        <dbReference type="ARBA" id="ARBA00004137"/>
    </source>
</evidence>
<dbReference type="PROSITE" id="PS50222">
    <property type="entry name" value="EF_HAND_2"/>
    <property type="match status" value="1"/>
</dbReference>
<comment type="caution">
    <text evidence="22">The sequence shown here is derived from an EMBL/GenBank/DDBJ whole genome shotgun (WGS) entry which is preliminary data.</text>
</comment>
<evidence type="ECO:0000256" key="19">
    <source>
        <dbReference type="PROSITE-ProRule" id="PRU00221"/>
    </source>
</evidence>
<dbReference type="Pfam" id="PF07992">
    <property type="entry name" value="Pyr_redox_2"/>
    <property type="match status" value="1"/>
</dbReference>
<dbReference type="InterPro" id="IPR045024">
    <property type="entry name" value="NDH-2"/>
</dbReference>
<dbReference type="InterPro" id="IPR019775">
    <property type="entry name" value="WD40_repeat_CS"/>
</dbReference>
<evidence type="ECO:0000259" key="21">
    <source>
        <dbReference type="PROSITE" id="PS50222"/>
    </source>
</evidence>
<keyword evidence="12" id="KW-0520">NAD</keyword>
<evidence type="ECO:0000256" key="10">
    <source>
        <dbReference type="ARBA" id="ARBA00022946"/>
    </source>
</evidence>
<dbReference type="InterPro" id="IPR020472">
    <property type="entry name" value="WD40_PAC1"/>
</dbReference>
<dbReference type="InterPro" id="IPR001680">
    <property type="entry name" value="WD40_rpt"/>
</dbReference>
<evidence type="ECO:0000256" key="14">
    <source>
        <dbReference type="ARBA" id="ARBA00023128"/>
    </source>
</evidence>
<dbReference type="Pfam" id="PF00400">
    <property type="entry name" value="WD40"/>
    <property type="match status" value="4"/>
</dbReference>
<keyword evidence="6" id="KW-0677">Repeat</keyword>
<dbReference type="EMBL" id="QGDH01000028">
    <property type="protein sequence ID" value="RAR13969.1"/>
    <property type="molecule type" value="Genomic_DNA"/>
</dbReference>
<feature type="region of interest" description="Disordered" evidence="20">
    <location>
        <begin position="379"/>
        <end position="412"/>
    </location>
</feature>
<dbReference type="GO" id="GO:0005741">
    <property type="term" value="C:mitochondrial outer membrane"/>
    <property type="evidence" value="ECO:0007669"/>
    <property type="project" value="UniProtKB-SubCell"/>
</dbReference>
<comment type="similarity">
    <text evidence="16">Belongs to the WD repeat MDV1/CAF4 family.</text>
</comment>
<keyword evidence="11" id="KW-0560">Oxidoreductase</keyword>
<dbReference type="GO" id="GO:0003954">
    <property type="term" value="F:NADH dehydrogenase activity"/>
    <property type="evidence" value="ECO:0007669"/>
    <property type="project" value="InterPro"/>
</dbReference>
<comment type="similarity">
    <text evidence="3">Belongs to the NADH dehydrogenase family.</text>
</comment>
<feature type="compositionally biased region" description="Acidic residues" evidence="20">
    <location>
        <begin position="387"/>
        <end position="398"/>
    </location>
</feature>
<evidence type="ECO:0000256" key="20">
    <source>
        <dbReference type="SAM" id="MobiDB-lite"/>
    </source>
</evidence>
<dbReference type="SUPFAM" id="SSF47473">
    <property type="entry name" value="EF-hand"/>
    <property type="match status" value="1"/>
</dbReference>
<evidence type="ECO:0000256" key="8">
    <source>
        <dbReference type="ARBA" id="ARBA00022827"/>
    </source>
</evidence>
<evidence type="ECO:0000256" key="12">
    <source>
        <dbReference type="ARBA" id="ARBA00023027"/>
    </source>
</evidence>
<dbReference type="InterPro" id="IPR036188">
    <property type="entry name" value="FAD/NAD-bd_sf"/>
</dbReference>
<evidence type="ECO:0000256" key="6">
    <source>
        <dbReference type="ARBA" id="ARBA00022737"/>
    </source>
</evidence>
<dbReference type="PROSITE" id="PS50082">
    <property type="entry name" value="WD_REPEATS_2"/>
    <property type="match status" value="5"/>
</dbReference>
<keyword evidence="15" id="KW-0472">Membrane</keyword>
<dbReference type="Gene3D" id="2.130.10.10">
    <property type="entry name" value="YVTN repeat-like/Quinoprotein amine dehydrogenase"/>
    <property type="match status" value="1"/>
</dbReference>
<evidence type="ECO:0000313" key="23">
    <source>
        <dbReference type="Proteomes" id="UP000249619"/>
    </source>
</evidence>
<dbReference type="InterPro" id="IPR002048">
    <property type="entry name" value="EF_hand_dom"/>
</dbReference>
<dbReference type="FunFam" id="2.130.10.10:FF:000881">
    <property type="entry name" value="Mitochondrial division protein 1"/>
    <property type="match status" value="1"/>
</dbReference>
<gene>
    <name evidence="22" type="ORF">DDE83_002701</name>
</gene>
<dbReference type="SMART" id="SM00320">
    <property type="entry name" value="WD40"/>
    <property type="match status" value="6"/>
</dbReference>
<dbReference type="GO" id="GO:0005743">
    <property type="term" value="C:mitochondrial inner membrane"/>
    <property type="evidence" value="ECO:0007669"/>
    <property type="project" value="UniProtKB-SubCell"/>
</dbReference>
<dbReference type="SUPFAM" id="SSF50978">
    <property type="entry name" value="WD40 repeat-like"/>
    <property type="match status" value="1"/>
</dbReference>
<dbReference type="InterPro" id="IPR018247">
    <property type="entry name" value="EF_Hand_1_Ca_BS"/>
</dbReference>
<evidence type="ECO:0000256" key="7">
    <source>
        <dbReference type="ARBA" id="ARBA00022787"/>
    </source>
</evidence>
<feature type="repeat" description="WD" evidence="19">
    <location>
        <begin position="338"/>
        <end position="377"/>
    </location>
</feature>
<keyword evidence="22" id="KW-0830">Ubiquinone</keyword>
<dbReference type="SMART" id="SM00054">
    <property type="entry name" value="EFh"/>
    <property type="match status" value="1"/>
</dbReference>
<dbReference type="PANTHER" id="PTHR43706:SF50">
    <property type="entry name" value="NADH DEHYDROGENASE (UBIQUINONE)-RELATED"/>
    <property type="match status" value="1"/>
</dbReference>
<evidence type="ECO:0000256" key="9">
    <source>
        <dbReference type="ARBA" id="ARBA00022837"/>
    </source>
</evidence>
<keyword evidence="23" id="KW-1185">Reference proteome</keyword>
<organism evidence="22 23">
    <name type="scientific">Stemphylium lycopersici</name>
    <name type="common">Tomato gray leaf spot disease fungus</name>
    <name type="synonym">Thyrospora lycopersici</name>
    <dbReference type="NCBI Taxonomy" id="183478"/>
    <lineage>
        <taxon>Eukaryota</taxon>
        <taxon>Fungi</taxon>
        <taxon>Dikarya</taxon>
        <taxon>Ascomycota</taxon>
        <taxon>Pezizomycotina</taxon>
        <taxon>Dothideomycetes</taxon>
        <taxon>Pleosporomycetidae</taxon>
        <taxon>Pleosporales</taxon>
        <taxon>Pleosporineae</taxon>
        <taxon>Pleosporaceae</taxon>
        <taxon>Stemphylium</taxon>
    </lineage>
</organism>
<feature type="domain" description="EF-hand" evidence="21">
    <location>
        <begin position="1163"/>
        <end position="1198"/>
    </location>
</feature>
<evidence type="ECO:0000256" key="4">
    <source>
        <dbReference type="ARBA" id="ARBA00022574"/>
    </source>
</evidence>
<dbReference type="Gene3D" id="6.10.280.220">
    <property type="match status" value="1"/>
</dbReference>
<dbReference type="Proteomes" id="UP000249619">
    <property type="component" value="Unassembled WGS sequence"/>
</dbReference>
<dbReference type="InterPro" id="IPR011992">
    <property type="entry name" value="EF-hand-dom_pair"/>
</dbReference>
<dbReference type="FunFam" id="3.50.50.100:FF:000005">
    <property type="entry name" value="NADH-ubiquinone oxidoreductase 64 kDa subunit"/>
    <property type="match status" value="1"/>
</dbReference>
<feature type="repeat" description="WD" evidence="19">
    <location>
        <begin position="500"/>
        <end position="522"/>
    </location>
</feature>
<evidence type="ECO:0000256" key="17">
    <source>
        <dbReference type="ARBA" id="ARBA00039789"/>
    </source>
</evidence>
<dbReference type="FunFam" id="3.50.50.100:FF:000002">
    <property type="entry name" value="External alternative NAD(P)H-ubiquinone oxidoreductase B1, mitochondrial"/>
    <property type="match status" value="1"/>
</dbReference>
<dbReference type="CDD" id="cd22881">
    <property type="entry name" value="Mdv1_N"/>
    <property type="match status" value="1"/>
</dbReference>
<keyword evidence="5" id="KW-0285">Flavoprotein</keyword>
<feature type="repeat" description="WD" evidence="19">
    <location>
        <begin position="523"/>
        <end position="562"/>
    </location>
</feature>
<keyword evidence="14" id="KW-0496">Mitochondrion</keyword>
<keyword evidence="10" id="KW-0809">Transit peptide</keyword>